<organism evidence="1 2">
    <name type="scientific">Penicillium desertorum</name>
    <dbReference type="NCBI Taxonomy" id="1303715"/>
    <lineage>
        <taxon>Eukaryota</taxon>
        <taxon>Fungi</taxon>
        <taxon>Dikarya</taxon>
        <taxon>Ascomycota</taxon>
        <taxon>Pezizomycotina</taxon>
        <taxon>Eurotiomycetes</taxon>
        <taxon>Eurotiomycetidae</taxon>
        <taxon>Eurotiales</taxon>
        <taxon>Aspergillaceae</taxon>
        <taxon>Penicillium</taxon>
    </lineage>
</organism>
<dbReference type="AlphaFoldDB" id="A0A9X0BKT7"/>
<protein>
    <submittedName>
        <fullName evidence="1">Zinc fingerC2H2</fullName>
    </submittedName>
</protein>
<dbReference type="EMBL" id="JAPWDO010000005">
    <property type="protein sequence ID" value="KAJ5470708.1"/>
    <property type="molecule type" value="Genomic_DNA"/>
</dbReference>
<dbReference type="Proteomes" id="UP001147760">
    <property type="component" value="Unassembled WGS sequence"/>
</dbReference>
<evidence type="ECO:0000313" key="2">
    <source>
        <dbReference type="Proteomes" id="UP001147760"/>
    </source>
</evidence>
<comment type="caution">
    <text evidence="1">The sequence shown here is derived from an EMBL/GenBank/DDBJ whole genome shotgun (WGS) entry which is preliminary data.</text>
</comment>
<reference evidence="1" key="1">
    <citation type="submission" date="2022-12" db="EMBL/GenBank/DDBJ databases">
        <authorList>
            <person name="Petersen C."/>
        </authorList>
    </citation>
    <scope>NUCLEOTIDE SEQUENCE</scope>
    <source>
        <strain evidence="1">IBT 17660</strain>
    </source>
</reference>
<name>A0A9X0BKT7_9EURO</name>
<accession>A0A9X0BKT7</accession>
<proteinExistence type="predicted"/>
<dbReference type="OrthoDB" id="40579at2759"/>
<keyword evidence="2" id="KW-1185">Reference proteome</keyword>
<reference evidence="1" key="2">
    <citation type="journal article" date="2023" name="IMA Fungus">
        <title>Comparative genomic study of the Penicillium genus elucidates a diverse pangenome and 15 lateral gene transfer events.</title>
        <authorList>
            <person name="Petersen C."/>
            <person name="Sorensen T."/>
            <person name="Nielsen M.R."/>
            <person name="Sondergaard T.E."/>
            <person name="Sorensen J.L."/>
            <person name="Fitzpatrick D.A."/>
            <person name="Frisvad J.C."/>
            <person name="Nielsen K.L."/>
        </authorList>
    </citation>
    <scope>NUCLEOTIDE SEQUENCE</scope>
    <source>
        <strain evidence="1">IBT 17660</strain>
    </source>
</reference>
<gene>
    <name evidence="1" type="ORF">N7530_008065</name>
</gene>
<sequence>MHPVDTGQIWEDKWRHWVHSPKTEYVQGFISFGRGQPMLHGETPEVSAVDLCDPTTVLTVALRLMHHNHSGPDAHEPPLVEGLVQTVQKLLELTTWSHKH</sequence>
<evidence type="ECO:0000313" key="1">
    <source>
        <dbReference type="EMBL" id="KAJ5470708.1"/>
    </source>
</evidence>